<evidence type="ECO:0000313" key="2">
    <source>
        <dbReference type="EMBL" id="UYQ71129.1"/>
    </source>
</evidence>
<evidence type="ECO:0000259" key="1">
    <source>
        <dbReference type="PROSITE" id="PS50164"/>
    </source>
</evidence>
<dbReference type="CDD" id="cd10436">
    <property type="entry name" value="GIY-YIG_EndoII_Hpy188I_like"/>
    <property type="match status" value="1"/>
</dbReference>
<dbReference type="Proteomes" id="UP001163882">
    <property type="component" value="Chromosome"/>
</dbReference>
<dbReference type="EMBL" id="CP107716">
    <property type="protein sequence ID" value="UYQ71129.1"/>
    <property type="molecule type" value="Genomic_DNA"/>
</dbReference>
<name>A0ABY6ILB4_9HYPH</name>
<keyword evidence="3" id="KW-1185">Reference proteome</keyword>
<accession>A0ABY6ILB4</accession>
<dbReference type="Gene3D" id="3.40.1440.40">
    <property type="match status" value="1"/>
</dbReference>
<gene>
    <name evidence="2" type="ORF">OF122_13845</name>
</gene>
<evidence type="ECO:0000313" key="3">
    <source>
        <dbReference type="Proteomes" id="UP001163882"/>
    </source>
</evidence>
<dbReference type="PROSITE" id="PS50164">
    <property type="entry name" value="GIY_YIG"/>
    <property type="match status" value="1"/>
</dbReference>
<protein>
    <submittedName>
        <fullName evidence="2">GIY-YIG nuclease family protein</fullName>
    </submittedName>
</protein>
<dbReference type="InterPro" id="IPR000305">
    <property type="entry name" value="GIY-YIG_endonuc"/>
</dbReference>
<dbReference type="InterPro" id="IPR053748">
    <property type="entry name" value="Host_DNA_Degrad_Endo"/>
</dbReference>
<sequence>MSSERKPASVVVEGLEKTADKIRALAREGYLRTEIAELLDIRYQHARKVMLDAGILVGLSRGGTPPSATPGRLRKVIVPEPTPIGVLVEAGFIKLGDWISDEKGRIALSVPAPHDPGVYAFATEGFVRYIGLTRVGFAKRMQNYRAGHVRQRTSHRINAVILEHIGAGTEVEIYLAMPPTTTWNGLPVTTAAGLEAGLIELIQPPWNMMGVGQKKG</sequence>
<dbReference type="RefSeq" id="WP_264224790.1">
    <property type="nucleotide sequence ID" value="NZ_CP107716.1"/>
</dbReference>
<feature type="domain" description="GIY-YIG" evidence="1">
    <location>
        <begin position="114"/>
        <end position="208"/>
    </location>
</feature>
<proteinExistence type="predicted"/>
<reference evidence="2" key="1">
    <citation type="submission" date="2022-10" db="EMBL/GenBank/DDBJ databases">
        <title>YIM 151497 complete genome.</title>
        <authorList>
            <person name="Chen X."/>
        </authorList>
    </citation>
    <scope>NUCLEOTIDE SEQUENCE</scope>
    <source>
        <strain evidence="2">YIM 151497</strain>
    </source>
</reference>
<organism evidence="2 3">
    <name type="scientific">Pelagibacterium flavum</name>
    <dbReference type="NCBI Taxonomy" id="2984530"/>
    <lineage>
        <taxon>Bacteria</taxon>
        <taxon>Pseudomonadati</taxon>
        <taxon>Pseudomonadota</taxon>
        <taxon>Alphaproteobacteria</taxon>
        <taxon>Hyphomicrobiales</taxon>
        <taxon>Devosiaceae</taxon>
        <taxon>Pelagibacterium</taxon>
    </lineage>
</organism>
<dbReference type="InterPro" id="IPR044556">
    <property type="entry name" value="EndoII-like_GIY-YIG"/>
</dbReference>